<comment type="caution">
    <text evidence="1">The sequence shown here is derived from an EMBL/GenBank/DDBJ whole genome shotgun (WGS) entry which is preliminary data.</text>
</comment>
<keyword evidence="2" id="KW-1185">Reference proteome</keyword>
<organism evidence="1 2">
    <name type="scientific">Cotesia glomerata</name>
    <name type="common">Lepidopteran parasitic wasp</name>
    <name type="synonym">Apanteles glomeratus</name>
    <dbReference type="NCBI Taxonomy" id="32391"/>
    <lineage>
        <taxon>Eukaryota</taxon>
        <taxon>Metazoa</taxon>
        <taxon>Ecdysozoa</taxon>
        <taxon>Arthropoda</taxon>
        <taxon>Hexapoda</taxon>
        <taxon>Insecta</taxon>
        <taxon>Pterygota</taxon>
        <taxon>Neoptera</taxon>
        <taxon>Endopterygota</taxon>
        <taxon>Hymenoptera</taxon>
        <taxon>Apocrita</taxon>
        <taxon>Ichneumonoidea</taxon>
        <taxon>Braconidae</taxon>
        <taxon>Microgastrinae</taxon>
        <taxon>Cotesia</taxon>
    </lineage>
</organism>
<name>A0AAV7IAG6_COTGL</name>
<reference evidence="1 2" key="1">
    <citation type="journal article" date="2021" name="J. Hered.">
        <title>A chromosome-level genome assembly of the parasitoid wasp, Cotesia glomerata (Hymenoptera: Braconidae).</title>
        <authorList>
            <person name="Pinto B.J."/>
            <person name="Weis J.J."/>
            <person name="Gamble T."/>
            <person name="Ode P.J."/>
            <person name="Paul R."/>
            <person name="Zaspel J.M."/>
        </authorList>
    </citation>
    <scope>NUCLEOTIDE SEQUENCE [LARGE SCALE GENOMIC DNA]</scope>
    <source>
        <strain evidence="1">CgM1</strain>
    </source>
</reference>
<gene>
    <name evidence="1" type="ORF">KQX54_008786</name>
</gene>
<evidence type="ECO:0000313" key="1">
    <source>
        <dbReference type="EMBL" id="KAH0546348.1"/>
    </source>
</evidence>
<evidence type="ECO:0000313" key="2">
    <source>
        <dbReference type="Proteomes" id="UP000826195"/>
    </source>
</evidence>
<sequence>MIHVHVGTIYTLEIPLRGMFQTPLLELDWEYQELPWHNPAPSYFRKTSSSYLLLCPRLSLHSDAHFLLLSLCFRTFFGLILHTPKRGVDDTASKVPGRVMGSASSVTGLSGVVRAGMKSIAEASAADRLLRVSVHSVLQ</sequence>
<dbReference type="Proteomes" id="UP000826195">
    <property type="component" value="Unassembled WGS sequence"/>
</dbReference>
<proteinExistence type="predicted"/>
<protein>
    <submittedName>
        <fullName evidence="1">Uncharacterized protein</fullName>
    </submittedName>
</protein>
<accession>A0AAV7IAG6</accession>
<dbReference type="EMBL" id="JAHXZJ010002237">
    <property type="protein sequence ID" value="KAH0546348.1"/>
    <property type="molecule type" value="Genomic_DNA"/>
</dbReference>
<dbReference type="AlphaFoldDB" id="A0AAV7IAG6"/>